<dbReference type="GO" id="GO:1901135">
    <property type="term" value="P:carbohydrate derivative metabolic process"/>
    <property type="evidence" value="ECO:0007669"/>
    <property type="project" value="InterPro"/>
</dbReference>
<keyword evidence="1" id="KW-0119">Carbohydrate metabolism</keyword>
<dbReference type="GO" id="GO:0009750">
    <property type="term" value="P:response to fructose"/>
    <property type="evidence" value="ECO:0007669"/>
    <property type="project" value="TreeGrafter"/>
</dbReference>
<dbReference type="GO" id="GO:0004857">
    <property type="term" value="F:enzyme inhibitor activity"/>
    <property type="evidence" value="ECO:0007669"/>
    <property type="project" value="TreeGrafter"/>
</dbReference>
<protein>
    <recommendedName>
        <fullName evidence="2">SIS domain-containing protein</fullName>
    </recommendedName>
</protein>
<dbReference type="PANTHER" id="PTHR10088:SF4">
    <property type="entry name" value="GLUCOKINASE REGULATORY PROTEIN"/>
    <property type="match status" value="1"/>
</dbReference>
<name>A0A3B4B906_9GOBI</name>
<dbReference type="Proteomes" id="UP000261520">
    <property type="component" value="Unplaced"/>
</dbReference>
<accession>A0A3B4B906</accession>
<dbReference type="Pfam" id="PF22645">
    <property type="entry name" value="GKRP_SIS_N"/>
    <property type="match status" value="1"/>
</dbReference>
<sequence>GLVLKKFPHSTTIQLLCSLDYEPSLPVSEKSNPLSRDLDRASANQIVRILQACDMQMFEKEDCNGHYQDPENSLVVLSGCGTSGRLAFLIATTFNKALKELNKQPVYTYTIAGGDRQVLIMKCMYTYVHIYVCEGKKHVLYIGISCGLSAPFVAGQLDFCLQHLQVYTPVLIGFNPANQARSDPIQGSTFTFYDIVQRMQAAAIHQKAFLINPAVGPEAVSGSSRMKGGSATKILLEVITQAAHGAAFAQRPITLHLQSGRCVCYLGWGRLGVLGLIDASECVPTFGGSDFYISHEDFLSTVLPSLNDKDTVILIYTEFDDQSEVSKMAARVKEQNCKLHTIVHRTEEGAAVEKQWELSTKLMLNSISTGAHVLKGKIYQNYMIDVQVTNSKLYQRATRLLQKFSGRSEIQCQEALLKAVYAKEELNDSIALKDVCAHAKRVVPLALVCLLTGCSLVEAESNLENQPIIRDAVTACLLQNTV</sequence>
<dbReference type="InterPro" id="IPR005486">
    <property type="entry name" value="Glucokinase_regulatory_CS"/>
</dbReference>
<dbReference type="Pfam" id="PF22198">
    <property type="entry name" value="GKRP_SIS_2"/>
    <property type="match status" value="1"/>
</dbReference>
<dbReference type="PROSITE" id="PS51464">
    <property type="entry name" value="SIS"/>
    <property type="match status" value="1"/>
</dbReference>
<dbReference type="Ensembl" id="ENSPMGT00000027061.1">
    <property type="protein sequence ID" value="ENSPMGP00000025410.1"/>
    <property type="gene ID" value="ENSPMGG00000020499.1"/>
</dbReference>
<dbReference type="AlphaFoldDB" id="A0A3B4B906"/>
<keyword evidence="4" id="KW-1185">Reference proteome</keyword>
<organism evidence="3 4">
    <name type="scientific">Periophthalmus magnuspinnatus</name>
    <dbReference type="NCBI Taxonomy" id="409849"/>
    <lineage>
        <taxon>Eukaryota</taxon>
        <taxon>Metazoa</taxon>
        <taxon>Chordata</taxon>
        <taxon>Craniata</taxon>
        <taxon>Vertebrata</taxon>
        <taxon>Euteleostomi</taxon>
        <taxon>Actinopterygii</taxon>
        <taxon>Neopterygii</taxon>
        <taxon>Teleostei</taxon>
        <taxon>Neoteleostei</taxon>
        <taxon>Acanthomorphata</taxon>
        <taxon>Gobiaria</taxon>
        <taxon>Gobiiformes</taxon>
        <taxon>Gobioidei</taxon>
        <taxon>Gobiidae</taxon>
        <taxon>Oxudercinae</taxon>
        <taxon>Periophthalmus</taxon>
    </lineage>
</organism>
<evidence type="ECO:0000313" key="3">
    <source>
        <dbReference type="Ensembl" id="ENSPMGP00000025410.1"/>
    </source>
</evidence>
<dbReference type="GO" id="GO:0030246">
    <property type="term" value="F:carbohydrate binding"/>
    <property type="evidence" value="ECO:0007669"/>
    <property type="project" value="TreeGrafter"/>
</dbReference>
<dbReference type="STRING" id="409849.ENSPMGP00000025410"/>
<evidence type="ECO:0000259" key="2">
    <source>
        <dbReference type="PROSITE" id="PS51464"/>
    </source>
</evidence>
<dbReference type="GO" id="GO:0042593">
    <property type="term" value="P:glucose homeostasis"/>
    <property type="evidence" value="ECO:0007669"/>
    <property type="project" value="TreeGrafter"/>
</dbReference>
<evidence type="ECO:0000313" key="4">
    <source>
        <dbReference type="Proteomes" id="UP000261520"/>
    </source>
</evidence>
<dbReference type="GO" id="GO:0005829">
    <property type="term" value="C:cytosol"/>
    <property type="evidence" value="ECO:0007669"/>
    <property type="project" value="TreeGrafter"/>
</dbReference>
<reference evidence="3" key="1">
    <citation type="submission" date="2025-08" db="UniProtKB">
        <authorList>
            <consortium name="Ensembl"/>
        </authorList>
    </citation>
    <scope>IDENTIFICATION</scope>
</reference>
<reference evidence="3" key="2">
    <citation type="submission" date="2025-09" db="UniProtKB">
        <authorList>
            <consortium name="Ensembl"/>
        </authorList>
    </citation>
    <scope>IDENTIFICATION</scope>
</reference>
<dbReference type="InterPro" id="IPR046348">
    <property type="entry name" value="SIS_dom_sf"/>
</dbReference>
<dbReference type="Gene3D" id="3.40.50.10490">
    <property type="entry name" value="Glucose-6-phosphate isomerase like protein, domain 1"/>
    <property type="match status" value="2"/>
</dbReference>
<dbReference type="InterPro" id="IPR001347">
    <property type="entry name" value="SIS_dom"/>
</dbReference>
<dbReference type="Gene3D" id="3.40.50.12620">
    <property type="match status" value="1"/>
</dbReference>
<dbReference type="SUPFAM" id="SSF53697">
    <property type="entry name" value="SIS domain"/>
    <property type="match status" value="1"/>
</dbReference>
<dbReference type="InterPro" id="IPR040190">
    <property type="entry name" value="MURQ/GCKR"/>
</dbReference>
<dbReference type="PANTHER" id="PTHR10088">
    <property type="entry name" value="GLUCOKINASE REGULATORY PROTEIN"/>
    <property type="match status" value="1"/>
</dbReference>
<evidence type="ECO:0000256" key="1">
    <source>
        <dbReference type="ARBA" id="ARBA00023277"/>
    </source>
</evidence>
<dbReference type="Gene3D" id="1.10.8.1080">
    <property type="match status" value="1"/>
</dbReference>
<dbReference type="GO" id="GO:0070095">
    <property type="term" value="F:fructose-6-phosphate binding"/>
    <property type="evidence" value="ECO:0007669"/>
    <property type="project" value="TreeGrafter"/>
</dbReference>
<dbReference type="GO" id="GO:0005654">
    <property type="term" value="C:nucleoplasm"/>
    <property type="evidence" value="ECO:0007669"/>
    <property type="project" value="TreeGrafter"/>
</dbReference>
<dbReference type="InterPro" id="IPR054017">
    <property type="entry name" value="GKRP_SIS_2"/>
</dbReference>
<proteinExistence type="predicted"/>
<dbReference type="Pfam" id="PF20741">
    <property type="entry name" value="GKRP-like_C"/>
    <property type="match status" value="1"/>
</dbReference>
<dbReference type="GO" id="GO:0019899">
    <property type="term" value="F:enzyme binding"/>
    <property type="evidence" value="ECO:0007669"/>
    <property type="project" value="TreeGrafter"/>
</dbReference>
<dbReference type="PROSITE" id="PS01272">
    <property type="entry name" value="GCKR"/>
    <property type="match status" value="1"/>
</dbReference>
<feature type="domain" description="SIS" evidence="2">
    <location>
        <begin position="253"/>
        <end position="377"/>
    </location>
</feature>